<comment type="caution">
    <text evidence="6">The sequence shown here is derived from an EMBL/GenBank/DDBJ whole genome shotgun (WGS) entry which is preliminary data.</text>
</comment>
<dbReference type="GO" id="GO:0030272">
    <property type="term" value="F:5-formyltetrahydrofolate cyclo-ligase activity"/>
    <property type="evidence" value="ECO:0007669"/>
    <property type="project" value="UniProtKB-EC"/>
</dbReference>
<dbReference type="SUPFAM" id="SSF100950">
    <property type="entry name" value="NagB/RpiA/CoA transferase-like"/>
    <property type="match status" value="1"/>
</dbReference>
<keyword evidence="6" id="KW-0436">Ligase</keyword>
<dbReference type="Pfam" id="PF01812">
    <property type="entry name" value="5-FTHF_cyc-lig"/>
    <property type="match status" value="1"/>
</dbReference>
<dbReference type="GO" id="GO:0046872">
    <property type="term" value="F:metal ion binding"/>
    <property type="evidence" value="ECO:0007669"/>
    <property type="project" value="UniProtKB-KW"/>
</dbReference>
<evidence type="ECO:0000256" key="5">
    <source>
        <dbReference type="RuleBase" id="RU361279"/>
    </source>
</evidence>
<evidence type="ECO:0000256" key="3">
    <source>
        <dbReference type="ARBA" id="ARBA00022840"/>
    </source>
</evidence>
<dbReference type="Proteomes" id="UP000286287">
    <property type="component" value="Unassembled WGS sequence"/>
</dbReference>
<protein>
    <recommendedName>
        <fullName evidence="5">5-formyltetrahydrofolate cyclo-ligase</fullName>
        <ecNumber evidence="5">6.3.3.2</ecNumber>
    </recommendedName>
</protein>
<dbReference type="InterPro" id="IPR037171">
    <property type="entry name" value="NagB/RpiA_transferase-like"/>
</dbReference>
<dbReference type="PANTHER" id="PTHR23407">
    <property type="entry name" value="ATPASE INHIBITOR/5-FORMYLTETRAHYDROFOLATE CYCLO-LIGASE"/>
    <property type="match status" value="1"/>
</dbReference>
<keyword evidence="2 4" id="KW-0547">Nucleotide-binding</keyword>
<evidence type="ECO:0000256" key="2">
    <source>
        <dbReference type="ARBA" id="ARBA00022741"/>
    </source>
</evidence>
<organism evidence="6 7">
    <name type="scientific">Deinococcus cavernae</name>
    <dbReference type="NCBI Taxonomy" id="2320857"/>
    <lineage>
        <taxon>Bacteria</taxon>
        <taxon>Thermotogati</taxon>
        <taxon>Deinococcota</taxon>
        <taxon>Deinococci</taxon>
        <taxon>Deinococcales</taxon>
        <taxon>Deinococcaceae</taxon>
        <taxon>Deinococcus</taxon>
    </lineage>
</organism>
<proteinExistence type="inferred from homology"/>
<feature type="binding site" evidence="4">
    <location>
        <begin position="128"/>
        <end position="136"/>
    </location>
    <ligand>
        <name>ATP</name>
        <dbReference type="ChEBI" id="CHEBI:30616"/>
    </ligand>
</feature>
<dbReference type="Gene3D" id="3.40.50.10420">
    <property type="entry name" value="NagB/RpiA/CoA transferase-like"/>
    <property type="match status" value="1"/>
</dbReference>
<comment type="similarity">
    <text evidence="1 5">Belongs to the 5-formyltetrahydrofolate cyclo-ligase family.</text>
</comment>
<evidence type="ECO:0000256" key="4">
    <source>
        <dbReference type="PIRSR" id="PIRSR006806-1"/>
    </source>
</evidence>
<sequence>MPDVTTSKADWRAWAFATRQSLPADLDPADVVGHLRAFLQGRGARRVLAYRALPGEPDMSALAQEFELFTTRTLYKPERHLTLHPWDTASEVSKFGYLQPPASAPQVALTSLDAVLLPGLAYDRHGVRLGYGGGFYDRLLPGFVGPSVGVVWSALTVPHLPREPHDCPVGWVATEQGLWQTEA</sequence>
<comment type="cofactor">
    <cofactor evidence="5">
        <name>Mg(2+)</name>
        <dbReference type="ChEBI" id="CHEBI:18420"/>
    </cofactor>
</comment>
<keyword evidence="3 4" id="KW-0067">ATP-binding</keyword>
<keyword evidence="5" id="KW-0479">Metal-binding</keyword>
<dbReference type="InterPro" id="IPR024185">
    <property type="entry name" value="FTHF_cligase-like_sf"/>
</dbReference>
<reference evidence="6 7" key="1">
    <citation type="submission" date="2018-09" db="EMBL/GenBank/DDBJ databases">
        <authorList>
            <person name="Zhu H."/>
        </authorList>
    </citation>
    <scope>NUCLEOTIDE SEQUENCE [LARGE SCALE GENOMIC DNA]</scope>
    <source>
        <strain evidence="6 7">K2S05-167</strain>
    </source>
</reference>
<evidence type="ECO:0000313" key="7">
    <source>
        <dbReference type="Proteomes" id="UP000286287"/>
    </source>
</evidence>
<dbReference type="InterPro" id="IPR002698">
    <property type="entry name" value="FTHF_cligase"/>
</dbReference>
<feature type="binding site" evidence="4">
    <location>
        <position position="56"/>
    </location>
    <ligand>
        <name>substrate</name>
    </ligand>
</feature>
<accession>A0A418VC47</accession>
<dbReference type="PIRSF" id="PIRSF006806">
    <property type="entry name" value="FTHF_cligase"/>
    <property type="match status" value="1"/>
</dbReference>
<keyword evidence="5" id="KW-0460">Magnesium</keyword>
<dbReference type="GO" id="GO:0035999">
    <property type="term" value="P:tetrahydrofolate interconversion"/>
    <property type="evidence" value="ECO:0007669"/>
    <property type="project" value="TreeGrafter"/>
</dbReference>
<comment type="catalytic activity">
    <reaction evidence="5">
        <text>(6S)-5-formyl-5,6,7,8-tetrahydrofolate + ATP = (6R)-5,10-methenyltetrahydrofolate + ADP + phosphate</text>
        <dbReference type="Rhea" id="RHEA:10488"/>
        <dbReference type="ChEBI" id="CHEBI:30616"/>
        <dbReference type="ChEBI" id="CHEBI:43474"/>
        <dbReference type="ChEBI" id="CHEBI:57455"/>
        <dbReference type="ChEBI" id="CHEBI:57457"/>
        <dbReference type="ChEBI" id="CHEBI:456216"/>
        <dbReference type="EC" id="6.3.3.2"/>
    </reaction>
</comment>
<dbReference type="AlphaFoldDB" id="A0A418VC47"/>
<gene>
    <name evidence="6" type="ORF">D3875_06655</name>
</gene>
<keyword evidence="7" id="KW-1185">Reference proteome</keyword>
<dbReference type="GO" id="GO:0009396">
    <property type="term" value="P:folic acid-containing compound biosynthetic process"/>
    <property type="evidence" value="ECO:0007669"/>
    <property type="project" value="TreeGrafter"/>
</dbReference>
<dbReference type="NCBIfam" id="TIGR02727">
    <property type="entry name" value="MTHFS_bact"/>
    <property type="match status" value="1"/>
</dbReference>
<dbReference type="EMBL" id="QYUJ01000014">
    <property type="protein sequence ID" value="RJF73572.1"/>
    <property type="molecule type" value="Genomic_DNA"/>
</dbReference>
<name>A0A418VC47_9DEIO</name>
<dbReference type="EC" id="6.3.3.2" evidence="5"/>
<dbReference type="PANTHER" id="PTHR23407:SF1">
    <property type="entry name" value="5-FORMYLTETRAHYDROFOLATE CYCLO-LIGASE"/>
    <property type="match status" value="1"/>
</dbReference>
<dbReference type="OrthoDB" id="9801938at2"/>
<evidence type="ECO:0000313" key="6">
    <source>
        <dbReference type="EMBL" id="RJF73572.1"/>
    </source>
</evidence>
<evidence type="ECO:0000256" key="1">
    <source>
        <dbReference type="ARBA" id="ARBA00010638"/>
    </source>
</evidence>
<dbReference type="GO" id="GO:0005524">
    <property type="term" value="F:ATP binding"/>
    <property type="evidence" value="ECO:0007669"/>
    <property type="project" value="UniProtKB-KW"/>
</dbReference>